<dbReference type="Proteomes" id="UP000032142">
    <property type="component" value="Unassembled WGS sequence"/>
</dbReference>
<protein>
    <submittedName>
        <fullName evidence="1">Uncharacterized protein</fullName>
    </submittedName>
</protein>
<organism evidence="1 2">
    <name type="scientific">Gossypium arboreum</name>
    <name type="common">Tree cotton</name>
    <name type="synonym">Gossypium nanking</name>
    <dbReference type="NCBI Taxonomy" id="29729"/>
    <lineage>
        <taxon>Eukaryota</taxon>
        <taxon>Viridiplantae</taxon>
        <taxon>Streptophyta</taxon>
        <taxon>Embryophyta</taxon>
        <taxon>Tracheophyta</taxon>
        <taxon>Spermatophyta</taxon>
        <taxon>Magnoliopsida</taxon>
        <taxon>eudicotyledons</taxon>
        <taxon>Gunneridae</taxon>
        <taxon>Pentapetalae</taxon>
        <taxon>rosids</taxon>
        <taxon>malvids</taxon>
        <taxon>Malvales</taxon>
        <taxon>Malvaceae</taxon>
        <taxon>Malvoideae</taxon>
        <taxon>Gossypium</taxon>
    </lineage>
</organism>
<sequence length="18" mass="2219">MDSQRIWGRKVFGTFFNE</sequence>
<evidence type="ECO:0000313" key="1">
    <source>
        <dbReference type="EMBL" id="KHG01670.1"/>
    </source>
</evidence>
<comment type="caution">
    <text evidence="1">The sequence shown here is derived from an EMBL/GenBank/DDBJ whole genome shotgun (WGS) entry which is preliminary data.</text>
</comment>
<accession>A0A0B0MLK4</accession>
<name>A0A0B0MLK4_GOSAR</name>
<gene>
    <name evidence="1" type="ORF">F383_39271</name>
</gene>
<keyword evidence="2" id="KW-1185">Reference proteome</keyword>
<reference evidence="2" key="1">
    <citation type="submission" date="2014-09" db="EMBL/GenBank/DDBJ databases">
        <authorList>
            <person name="Mudge J."/>
            <person name="Ramaraj T."/>
            <person name="Lindquist I.E."/>
            <person name="Bharti A.K."/>
            <person name="Sundararajan A."/>
            <person name="Cameron C.T."/>
            <person name="Woodward J.E."/>
            <person name="May G.D."/>
            <person name="Brubaker C."/>
            <person name="Broadhvest J."/>
            <person name="Wilkins T.A."/>
        </authorList>
    </citation>
    <scope>NUCLEOTIDE SEQUENCE</scope>
    <source>
        <strain evidence="2">cv. AKA8401</strain>
    </source>
</reference>
<dbReference type="EMBL" id="JRRC01208765">
    <property type="protein sequence ID" value="KHG01670.1"/>
    <property type="molecule type" value="Genomic_DNA"/>
</dbReference>
<evidence type="ECO:0000313" key="2">
    <source>
        <dbReference type="Proteomes" id="UP000032142"/>
    </source>
</evidence>
<dbReference type="AlphaFoldDB" id="A0A0B0MLK4"/>
<proteinExistence type="predicted"/>